<evidence type="ECO:0008006" key="4">
    <source>
        <dbReference type="Google" id="ProtNLM"/>
    </source>
</evidence>
<proteinExistence type="predicted"/>
<dbReference type="SUPFAM" id="SSF55166">
    <property type="entry name" value="Hedgehog/DD-peptidase"/>
    <property type="match status" value="1"/>
</dbReference>
<gene>
    <name evidence="2" type="ORF">dsat_2160</name>
</gene>
<protein>
    <recommendedName>
        <fullName evidence="4">Peptidase M15A</fullName>
    </recommendedName>
</protein>
<accession>S7UN78</accession>
<sequence>MQKATPQTPQAHTRMPHAPLEPLQNATPGTAALIGYQPRHFDLAELVPPEMHRAQSAERLWGLLDARMLWSIDALRDIYGPMVCNTWAAGGEHRYRGLRPHDCSVGAALSDHKFGRAVDIVPVRTTAEAIRADIRDAERRSGENPAFAWISVVETNVSWLHLGFRNHPRDARGILWVEG</sequence>
<evidence type="ECO:0000256" key="1">
    <source>
        <dbReference type="SAM" id="MobiDB-lite"/>
    </source>
</evidence>
<dbReference type="STRING" id="1121439.dsat_2160"/>
<dbReference type="Proteomes" id="UP000014975">
    <property type="component" value="Unassembled WGS sequence"/>
</dbReference>
<dbReference type="PATRIC" id="fig|1121439.3.peg.548"/>
<keyword evidence="3" id="KW-1185">Reference proteome</keyword>
<evidence type="ECO:0000313" key="2">
    <source>
        <dbReference type="EMBL" id="EPR35459.1"/>
    </source>
</evidence>
<reference evidence="2 3" key="1">
    <citation type="journal article" date="2013" name="Genome Announc.">
        <title>Draft genome sequences for three mercury-methylating, sulfate-reducing bacteria.</title>
        <authorList>
            <person name="Brown S.D."/>
            <person name="Hurt R.A.Jr."/>
            <person name="Gilmour C.C."/>
            <person name="Elias D.A."/>
        </authorList>
    </citation>
    <scope>NUCLEOTIDE SEQUENCE [LARGE SCALE GENOMIC DNA]</scope>
    <source>
        <strain evidence="2 3">DSM 16529</strain>
    </source>
</reference>
<organism evidence="2 3">
    <name type="scientific">Alkalidesulfovibrio alkalitolerans DSM 16529</name>
    <dbReference type="NCBI Taxonomy" id="1121439"/>
    <lineage>
        <taxon>Bacteria</taxon>
        <taxon>Pseudomonadati</taxon>
        <taxon>Thermodesulfobacteriota</taxon>
        <taxon>Desulfovibrionia</taxon>
        <taxon>Desulfovibrionales</taxon>
        <taxon>Desulfovibrionaceae</taxon>
        <taxon>Alkalidesulfovibrio</taxon>
    </lineage>
</organism>
<dbReference type="AlphaFoldDB" id="S7UN78"/>
<comment type="caution">
    <text evidence="2">The sequence shown here is derived from an EMBL/GenBank/DDBJ whole genome shotgun (WGS) entry which is preliminary data.</text>
</comment>
<dbReference type="EMBL" id="ATHI01000004">
    <property type="protein sequence ID" value="EPR35459.1"/>
    <property type="molecule type" value="Genomic_DNA"/>
</dbReference>
<feature type="compositionally biased region" description="Polar residues" evidence="1">
    <location>
        <begin position="1"/>
        <end position="11"/>
    </location>
</feature>
<dbReference type="eggNOG" id="ENOG5032U1R">
    <property type="taxonomic scope" value="Bacteria"/>
</dbReference>
<evidence type="ECO:0000313" key="3">
    <source>
        <dbReference type="Proteomes" id="UP000014975"/>
    </source>
</evidence>
<name>S7UN78_9BACT</name>
<dbReference type="InterPro" id="IPR009045">
    <property type="entry name" value="Zn_M74/Hedgehog-like"/>
</dbReference>
<feature type="region of interest" description="Disordered" evidence="1">
    <location>
        <begin position="1"/>
        <end position="26"/>
    </location>
</feature>